<keyword evidence="3" id="KW-1185">Reference proteome</keyword>
<feature type="chain" id="PRO_5043373327" evidence="1">
    <location>
        <begin position="22"/>
        <end position="213"/>
    </location>
</feature>
<evidence type="ECO:0000313" key="3">
    <source>
        <dbReference type="Proteomes" id="UP001365542"/>
    </source>
</evidence>
<name>A0AAV9WYY2_9PEZI</name>
<gene>
    <name evidence="2" type="ORF">TWF694_003395</name>
</gene>
<reference evidence="2 3" key="1">
    <citation type="submission" date="2019-10" db="EMBL/GenBank/DDBJ databases">
        <authorList>
            <person name="Palmer J.M."/>
        </authorList>
    </citation>
    <scope>NUCLEOTIDE SEQUENCE [LARGE SCALE GENOMIC DNA]</scope>
    <source>
        <strain evidence="2 3">TWF694</strain>
    </source>
</reference>
<evidence type="ECO:0000313" key="2">
    <source>
        <dbReference type="EMBL" id="KAK6530021.1"/>
    </source>
</evidence>
<feature type="signal peptide" evidence="1">
    <location>
        <begin position="1"/>
        <end position="21"/>
    </location>
</feature>
<organism evidence="2 3">
    <name type="scientific">Orbilia ellipsospora</name>
    <dbReference type="NCBI Taxonomy" id="2528407"/>
    <lineage>
        <taxon>Eukaryota</taxon>
        <taxon>Fungi</taxon>
        <taxon>Dikarya</taxon>
        <taxon>Ascomycota</taxon>
        <taxon>Pezizomycotina</taxon>
        <taxon>Orbiliomycetes</taxon>
        <taxon>Orbiliales</taxon>
        <taxon>Orbiliaceae</taxon>
        <taxon>Orbilia</taxon>
    </lineage>
</organism>
<proteinExistence type="predicted"/>
<keyword evidence="1" id="KW-0732">Signal</keyword>
<dbReference type="AlphaFoldDB" id="A0AAV9WYY2"/>
<sequence length="213" mass="21988">MLRFAVRTLALLLSTAPLSIAQSACECNCLKDACWSLLQGPGFFPSQSVVDDCRSFVYTTSYNPAPTVTETTFITSTATAESTSTETSFLPGPTMTTTVAAVTITSTVTAGGGAKLMVRDVGMEKVKRQARALPSYASGVCTDGPAFASACSCIVAVVTSQVILLDATTTVTAQATGTVTDVIINLNVAETTVTGTYIYVTSGTTTVTQTVSA</sequence>
<comment type="caution">
    <text evidence="2">The sequence shown here is derived from an EMBL/GenBank/DDBJ whole genome shotgun (WGS) entry which is preliminary data.</text>
</comment>
<dbReference type="EMBL" id="JAVHJO010000013">
    <property type="protein sequence ID" value="KAK6530021.1"/>
    <property type="molecule type" value="Genomic_DNA"/>
</dbReference>
<protein>
    <submittedName>
        <fullName evidence="2">Uncharacterized protein</fullName>
    </submittedName>
</protein>
<accession>A0AAV9WYY2</accession>
<evidence type="ECO:0000256" key="1">
    <source>
        <dbReference type="SAM" id="SignalP"/>
    </source>
</evidence>
<dbReference type="Proteomes" id="UP001365542">
    <property type="component" value="Unassembled WGS sequence"/>
</dbReference>